<gene>
    <name evidence="2" type="ORF">PoB_003976800</name>
</gene>
<evidence type="ECO:0000313" key="2">
    <source>
        <dbReference type="EMBL" id="GFO13263.1"/>
    </source>
</evidence>
<dbReference type="InterPro" id="IPR052560">
    <property type="entry name" value="RdDP_mobile_element"/>
</dbReference>
<evidence type="ECO:0000259" key="1">
    <source>
        <dbReference type="Pfam" id="PF14529"/>
    </source>
</evidence>
<dbReference type="GO" id="GO:0003824">
    <property type="term" value="F:catalytic activity"/>
    <property type="evidence" value="ECO:0007669"/>
    <property type="project" value="InterPro"/>
</dbReference>
<dbReference type="AlphaFoldDB" id="A0AAV4B2B6"/>
<dbReference type="Proteomes" id="UP000735302">
    <property type="component" value="Unassembled WGS sequence"/>
</dbReference>
<proteinExistence type="predicted"/>
<feature type="domain" description="Endonuclease/exonuclease/phosphatase" evidence="1">
    <location>
        <begin position="49"/>
        <end position="139"/>
    </location>
</feature>
<sequence>MEASDEAELLGTVIHFPDSKLTICNYYAPPDKELRGGGGGGGDSIKVPQEDSIIVGDFNSHSLKWGYEDLYTRGEEVEEWQVINNLQLLIDKDDEPTFYSRAWMTTFTQGLAFATSNILREANQQVLAPLITSDHKPIAIAVTTQPAKKSTPTTIELQKS</sequence>
<dbReference type="PANTHER" id="PTHR36688:SF2">
    <property type="entry name" value="ENDONUCLEASE_EXONUCLEASE_PHOSPHATASE DOMAIN-CONTAINING PROTEIN"/>
    <property type="match status" value="1"/>
</dbReference>
<dbReference type="Pfam" id="PF14529">
    <property type="entry name" value="Exo_endo_phos_2"/>
    <property type="match status" value="1"/>
</dbReference>
<organism evidence="2 3">
    <name type="scientific">Plakobranchus ocellatus</name>
    <dbReference type="NCBI Taxonomy" id="259542"/>
    <lineage>
        <taxon>Eukaryota</taxon>
        <taxon>Metazoa</taxon>
        <taxon>Spiralia</taxon>
        <taxon>Lophotrochozoa</taxon>
        <taxon>Mollusca</taxon>
        <taxon>Gastropoda</taxon>
        <taxon>Heterobranchia</taxon>
        <taxon>Euthyneura</taxon>
        <taxon>Panpulmonata</taxon>
        <taxon>Sacoglossa</taxon>
        <taxon>Placobranchoidea</taxon>
        <taxon>Plakobranchidae</taxon>
        <taxon>Plakobranchus</taxon>
    </lineage>
</organism>
<dbReference type="EMBL" id="BLXT01004481">
    <property type="protein sequence ID" value="GFO13263.1"/>
    <property type="molecule type" value="Genomic_DNA"/>
</dbReference>
<dbReference type="InterPro" id="IPR005135">
    <property type="entry name" value="Endo/exonuclease/phosphatase"/>
</dbReference>
<dbReference type="Gene3D" id="3.60.10.10">
    <property type="entry name" value="Endonuclease/exonuclease/phosphatase"/>
    <property type="match status" value="1"/>
</dbReference>
<protein>
    <recommendedName>
        <fullName evidence="1">Endonuclease/exonuclease/phosphatase domain-containing protein</fullName>
    </recommendedName>
</protein>
<dbReference type="SUPFAM" id="SSF56219">
    <property type="entry name" value="DNase I-like"/>
    <property type="match status" value="1"/>
</dbReference>
<dbReference type="PANTHER" id="PTHR36688">
    <property type="entry name" value="ENDO/EXONUCLEASE/PHOSPHATASE DOMAIN-CONTAINING PROTEIN"/>
    <property type="match status" value="1"/>
</dbReference>
<dbReference type="InterPro" id="IPR036691">
    <property type="entry name" value="Endo/exonu/phosph_ase_sf"/>
</dbReference>
<evidence type="ECO:0000313" key="3">
    <source>
        <dbReference type="Proteomes" id="UP000735302"/>
    </source>
</evidence>
<reference evidence="2 3" key="1">
    <citation type="journal article" date="2021" name="Elife">
        <title>Chloroplast acquisition without the gene transfer in kleptoplastic sea slugs, Plakobranchus ocellatus.</title>
        <authorList>
            <person name="Maeda T."/>
            <person name="Takahashi S."/>
            <person name="Yoshida T."/>
            <person name="Shimamura S."/>
            <person name="Takaki Y."/>
            <person name="Nagai Y."/>
            <person name="Toyoda A."/>
            <person name="Suzuki Y."/>
            <person name="Arimoto A."/>
            <person name="Ishii H."/>
            <person name="Satoh N."/>
            <person name="Nishiyama T."/>
            <person name="Hasebe M."/>
            <person name="Maruyama T."/>
            <person name="Minagawa J."/>
            <person name="Obokata J."/>
            <person name="Shigenobu S."/>
        </authorList>
    </citation>
    <scope>NUCLEOTIDE SEQUENCE [LARGE SCALE GENOMIC DNA]</scope>
</reference>
<keyword evidence="3" id="KW-1185">Reference proteome</keyword>
<name>A0AAV4B2B6_9GAST</name>
<comment type="caution">
    <text evidence="2">The sequence shown here is derived from an EMBL/GenBank/DDBJ whole genome shotgun (WGS) entry which is preliminary data.</text>
</comment>
<accession>A0AAV4B2B6</accession>